<gene>
    <name evidence="1" type="ORF">FK531_21995</name>
</gene>
<protein>
    <submittedName>
        <fullName evidence="1">Uncharacterized protein</fullName>
    </submittedName>
</protein>
<dbReference type="Proteomes" id="UP000316256">
    <property type="component" value="Unassembled WGS sequence"/>
</dbReference>
<keyword evidence="2" id="KW-1185">Reference proteome</keyword>
<sequence length="273" mass="28613">MSILNQGKPLEGMSLVDRIADALRHGGAMAALAGSAEAVEMIVEAVRGTVAAELVKLVDREIEAPRKDEWGDGRWPTSEGFYLTVTAARLEQVLDSIGAVTALHRAGSHRAGWAVLEQAADSLTRLWMFTEAFVFDQPWDEARRSAHAWVEFAGALDSVTGIAELAPHPFDTAYDGEVSEAEEKSMHVAADGASEQAKRLVTAVRAGARLAGVNIPAHLQIDPGAGSGIPTTGVGITSSPTITAQLHLAAELVRSAAASTQSALDASRDSLGG</sequence>
<dbReference type="RefSeq" id="WP_142103329.1">
    <property type="nucleotide sequence ID" value="NZ_VIGH01000014.1"/>
</dbReference>
<dbReference type="OrthoDB" id="9991365at2"/>
<name>A0A541AZ34_9NOCA</name>
<evidence type="ECO:0000313" key="1">
    <source>
        <dbReference type="EMBL" id="TQF65294.1"/>
    </source>
</evidence>
<accession>A0A541AZ34</accession>
<dbReference type="AlphaFoldDB" id="A0A541AZ34"/>
<proteinExistence type="predicted"/>
<organism evidence="1 2">
    <name type="scientific">Rhodococcus spelaei</name>
    <dbReference type="NCBI Taxonomy" id="2546320"/>
    <lineage>
        <taxon>Bacteria</taxon>
        <taxon>Bacillati</taxon>
        <taxon>Actinomycetota</taxon>
        <taxon>Actinomycetes</taxon>
        <taxon>Mycobacteriales</taxon>
        <taxon>Nocardiaceae</taxon>
        <taxon>Rhodococcus</taxon>
    </lineage>
</organism>
<reference evidence="1 2" key="1">
    <citation type="submission" date="2019-06" db="EMBL/GenBank/DDBJ databases">
        <title>Rhodococcus spaelei sp. nov., isolated from a cave.</title>
        <authorList>
            <person name="Lee S.D."/>
        </authorList>
    </citation>
    <scope>NUCLEOTIDE SEQUENCE [LARGE SCALE GENOMIC DNA]</scope>
    <source>
        <strain evidence="1 2">C9-5</strain>
    </source>
</reference>
<dbReference type="EMBL" id="VIGH01000014">
    <property type="protein sequence ID" value="TQF65294.1"/>
    <property type="molecule type" value="Genomic_DNA"/>
</dbReference>
<evidence type="ECO:0000313" key="2">
    <source>
        <dbReference type="Proteomes" id="UP000316256"/>
    </source>
</evidence>
<comment type="caution">
    <text evidence="1">The sequence shown here is derived from an EMBL/GenBank/DDBJ whole genome shotgun (WGS) entry which is preliminary data.</text>
</comment>